<dbReference type="EMBL" id="JELX01001923">
    <property type="protein sequence ID" value="KYF57138.1"/>
    <property type="molecule type" value="Genomic_DNA"/>
</dbReference>
<accession>A0A150PNY5</accession>
<feature type="domain" description="IraD/Gp25-like" evidence="1">
    <location>
        <begin position="30"/>
        <end position="119"/>
    </location>
</feature>
<reference evidence="2 3" key="1">
    <citation type="submission" date="2014-02" db="EMBL/GenBank/DDBJ databases">
        <title>The small core and large imbalanced accessory genome model reveals a collaborative survival strategy of Sorangium cellulosum strains in nature.</title>
        <authorList>
            <person name="Han K."/>
            <person name="Peng R."/>
            <person name="Blom J."/>
            <person name="Li Y.-Z."/>
        </authorList>
    </citation>
    <scope>NUCLEOTIDE SEQUENCE [LARGE SCALE GENOMIC DNA]</scope>
    <source>
        <strain evidence="2 3">So0157-18</strain>
    </source>
</reference>
<gene>
    <name evidence="2" type="ORF">BE04_35425</name>
</gene>
<protein>
    <recommendedName>
        <fullName evidence="1">IraD/Gp25-like domain-containing protein</fullName>
    </recommendedName>
</protein>
<organism evidence="2 3">
    <name type="scientific">Sorangium cellulosum</name>
    <name type="common">Polyangium cellulosum</name>
    <dbReference type="NCBI Taxonomy" id="56"/>
    <lineage>
        <taxon>Bacteria</taxon>
        <taxon>Pseudomonadati</taxon>
        <taxon>Myxococcota</taxon>
        <taxon>Polyangia</taxon>
        <taxon>Polyangiales</taxon>
        <taxon>Polyangiaceae</taxon>
        <taxon>Sorangium</taxon>
    </lineage>
</organism>
<evidence type="ECO:0000313" key="3">
    <source>
        <dbReference type="Proteomes" id="UP000075604"/>
    </source>
</evidence>
<sequence length="138" mass="15162">MRPESSFLGRGWAFPPSFSRGGADVEMVSGPADIQQSLQILVGTSPGERVLAETFGCDLASLVFEELDQGLINTIERLLTDAILEHEPRIQVDRIDVAASDTQPGCVLIGVNYTIRDTNSRFNMVFPFYLTEATLPGW</sequence>
<name>A0A150PNY5_SORCE</name>
<evidence type="ECO:0000313" key="2">
    <source>
        <dbReference type="EMBL" id="KYF57138.1"/>
    </source>
</evidence>
<dbReference type="AlphaFoldDB" id="A0A150PNY5"/>
<dbReference type="SUPFAM" id="SSF160719">
    <property type="entry name" value="gpW/gp25-like"/>
    <property type="match status" value="1"/>
</dbReference>
<dbReference type="Proteomes" id="UP000075604">
    <property type="component" value="Unassembled WGS sequence"/>
</dbReference>
<dbReference type="InterPro" id="IPR007048">
    <property type="entry name" value="IraD/Gp25-like"/>
</dbReference>
<comment type="caution">
    <text evidence="2">The sequence shown here is derived from an EMBL/GenBank/DDBJ whole genome shotgun (WGS) entry which is preliminary data.</text>
</comment>
<evidence type="ECO:0000259" key="1">
    <source>
        <dbReference type="Pfam" id="PF04965"/>
    </source>
</evidence>
<proteinExistence type="predicted"/>
<dbReference type="Gene3D" id="3.10.450.40">
    <property type="match status" value="1"/>
</dbReference>
<dbReference type="Pfam" id="PF04965">
    <property type="entry name" value="GPW_gp25"/>
    <property type="match status" value="1"/>
</dbReference>